<feature type="transmembrane region" description="Helical" evidence="7">
    <location>
        <begin position="29"/>
        <end position="46"/>
    </location>
</feature>
<evidence type="ECO:0000313" key="9">
    <source>
        <dbReference type="EMBL" id="MBB3046764.1"/>
    </source>
</evidence>
<dbReference type="RefSeq" id="WP_343067399.1">
    <property type="nucleotide sequence ID" value="NZ_JACHWY010000001.1"/>
</dbReference>
<dbReference type="InterPro" id="IPR036721">
    <property type="entry name" value="RCK_C_sf"/>
</dbReference>
<dbReference type="GO" id="GO:0006813">
    <property type="term" value="P:potassium ion transport"/>
    <property type="evidence" value="ECO:0007669"/>
    <property type="project" value="InterPro"/>
</dbReference>
<dbReference type="InterPro" id="IPR031312">
    <property type="entry name" value="Na/sul_symport_CS"/>
</dbReference>
<dbReference type="InterPro" id="IPR006037">
    <property type="entry name" value="RCK_C"/>
</dbReference>
<gene>
    <name evidence="9" type="ORF">FHR99_001000</name>
</gene>
<dbReference type="EMBL" id="JACHWY010000001">
    <property type="protein sequence ID" value="MBB3046764.1"/>
    <property type="molecule type" value="Genomic_DNA"/>
</dbReference>
<evidence type="ECO:0000256" key="4">
    <source>
        <dbReference type="ARBA" id="ARBA00022737"/>
    </source>
</evidence>
<organism evidence="9 10">
    <name type="scientific">Litorivivens lipolytica</name>
    <dbReference type="NCBI Taxonomy" id="1524264"/>
    <lineage>
        <taxon>Bacteria</taxon>
        <taxon>Pseudomonadati</taxon>
        <taxon>Pseudomonadota</taxon>
        <taxon>Gammaproteobacteria</taxon>
        <taxon>Litorivivens</taxon>
    </lineage>
</organism>
<proteinExistence type="predicted"/>
<feature type="transmembrane region" description="Helical" evidence="7">
    <location>
        <begin position="445"/>
        <end position="464"/>
    </location>
</feature>
<comment type="caution">
    <text evidence="9">The sequence shown here is derived from an EMBL/GenBank/DDBJ whole genome shotgun (WGS) entry which is preliminary data.</text>
</comment>
<comment type="subcellular location">
    <subcellularLocation>
        <location evidence="1">Membrane</location>
        <topology evidence="1">Multi-pass membrane protein</topology>
    </subcellularLocation>
</comment>
<evidence type="ECO:0000256" key="2">
    <source>
        <dbReference type="ARBA" id="ARBA00022448"/>
    </source>
</evidence>
<dbReference type="InterPro" id="IPR004680">
    <property type="entry name" value="Cit_transptr-like_dom"/>
</dbReference>
<feature type="transmembrane region" description="Helical" evidence="7">
    <location>
        <begin position="402"/>
        <end position="433"/>
    </location>
</feature>
<keyword evidence="10" id="KW-1185">Reference proteome</keyword>
<evidence type="ECO:0000256" key="5">
    <source>
        <dbReference type="ARBA" id="ARBA00022989"/>
    </source>
</evidence>
<dbReference type="Gene3D" id="3.30.70.1450">
    <property type="entry name" value="Regulator of K+ conductance, C-terminal domain"/>
    <property type="match status" value="2"/>
</dbReference>
<feature type="transmembrane region" description="Helical" evidence="7">
    <location>
        <begin position="140"/>
        <end position="161"/>
    </location>
</feature>
<name>A0A7W4W3K5_9GAMM</name>
<keyword evidence="4" id="KW-0677">Repeat</keyword>
<keyword evidence="6 7" id="KW-0472">Membrane</keyword>
<dbReference type="AlphaFoldDB" id="A0A7W4W3K5"/>
<dbReference type="Pfam" id="PF02080">
    <property type="entry name" value="TrkA_C"/>
    <property type="match status" value="2"/>
</dbReference>
<evidence type="ECO:0000256" key="3">
    <source>
        <dbReference type="ARBA" id="ARBA00022692"/>
    </source>
</evidence>
<protein>
    <submittedName>
        <fullName evidence="9">Di/tricarboxylate transporter</fullName>
    </submittedName>
</protein>
<evidence type="ECO:0000259" key="8">
    <source>
        <dbReference type="PROSITE" id="PS51202"/>
    </source>
</evidence>
<accession>A0A7W4W3K5</accession>
<feature type="transmembrane region" description="Helical" evidence="7">
    <location>
        <begin position="181"/>
        <end position="202"/>
    </location>
</feature>
<feature type="transmembrane region" description="Helical" evidence="7">
    <location>
        <begin position="530"/>
        <end position="548"/>
    </location>
</feature>
<dbReference type="PANTHER" id="PTHR43652">
    <property type="entry name" value="BASIC AMINO ACID ANTIPORTER YFCC-RELATED"/>
    <property type="match status" value="1"/>
</dbReference>
<evidence type="ECO:0000256" key="7">
    <source>
        <dbReference type="SAM" id="Phobius"/>
    </source>
</evidence>
<dbReference type="PROSITE" id="PS01271">
    <property type="entry name" value="NA_SULFATE"/>
    <property type="match status" value="1"/>
</dbReference>
<feature type="transmembrane region" description="Helical" evidence="7">
    <location>
        <begin position="100"/>
        <end position="119"/>
    </location>
</feature>
<feature type="transmembrane region" description="Helical" evidence="7">
    <location>
        <begin position="501"/>
        <end position="518"/>
    </location>
</feature>
<dbReference type="GO" id="GO:0008324">
    <property type="term" value="F:monoatomic cation transmembrane transporter activity"/>
    <property type="evidence" value="ECO:0007669"/>
    <property type="project" value="InterPro"/>
</dbReference>
<evidence type="ECO:0000313" key="10">
    <source>
        <dbReference type="Proteomes" id="UP000537130"/>
    </source>
</evidence>
<feature type="domain" description="RCK C-terminal" evidence="8">
    <location>
        <begin position="296"/>
        <end position="382"/>
    </location>
</feature>
<dbReference type="Proteomes" id="UP000537130">
    <property type="component" value="Unassembled WGS sequence"/>
</dbReference>
<keyword evidence="5 7" id="KW-1133">Transmembrane helix</keyword>
<evidence type="ECO:0000256" key="1">
    <source>
        <dbReference type="ARBA" id="ARBA00004141"/>
    </source>
</evidence>
<dbReference type="SUPFAM" id="SSF116726">
    <property type="entry name" value="TrkA C-terminal domain-like"/>
    <property type="match status" value="2"/>
</dbReference>
<dbReference type="Pfam" id="PF03600">
    <property type="entry name" value="CitMHS"/>
    <property type="match status" value="1"/>
</dbReference>
<keyword evidence="2" id="KW-0813">Transport</keyword>
<evidence type="ECO:0000256" key="6">
    <source>
        <dbReference type="ARBA" id="ARBA00023136"/>
    </source>
</evidence>
<feature type="transmembrane region" description="Helical" evidence="7">
    <location>
        <begin position="476"/>
        <end position="495"/>
    </location>
</feature>
<dbReference type="InterPro" id="IPR051679">
    <property type="entry name" value="DASS-Related_Transporters"/>
</dbReference>
<feature type="transmembrane region" description="Helical" evidence="7">
    <location>
        <begin position="58"/>
        <end position="80"/>
    </location>
</feature>
<keyword evidence="3 7" id="KW-0812">Transmembrane</keyword>
<dbReference type="GO" id="GO:0005886">
    <property type="term" value="C:plasma membrane"/>
    <property type="evidence" value="ECO:0007669"/>
    <property type="project" value="TreeGrafter"/>
</dbReference>
<sequence>MLTPDAITTLLVIATCFAMLSFTRWPVDMILLGGAAVLVFLGILTPEEALAGAASEGLATVAVLFVVAQALSDTGVVNWISYNLLGRPKSTAAAQLRLMLPVAAFSSVLNNTPVVAMMVPAVRDWARRNGFSNSQLMIPLSYAAIIGGTCTIVGTSTNLVVNDMLKTQPGVEGLALFDLAWVGVPCVLVVILLTVATSRWLLPDRGGQVQRFEDARQYVVEMLVDAGSPLCGKSIEAAGLRQLPGMFLVEIDRDGRVLTAVSPREVLQANDRLIFAGDVRSVVDLKNIHGLRVADDQVFKLDARQSARSLVEVVISPNFPHLGKTVRDMGFRNHYGAAIIAISRDGQHLKVKIGDVALRPGDTLLLETHEDFVENQRYSRDFLLVSQIENSRPVRHEQRGTAAFILLGMVAVVGTGLMTMFKAVVLAAGLLILTRCVRVRDARRSIDWEIVLVIAASIALGAAMEKSGAARSIAEMIIGLSAGSPVALLAALFALTAAFSAVISNMAAAVILFPVAIAASQGLGIAPEPLAVTLMIGASTCFMTPIGYQTNLMVYGPGNYQFQDFIKMGVPLTLAVGAVTVAVVPLIWPF</sequence>
<dbReference type="PROSITE" id="PS51202">
    <property type="entry name" value="RCK_C"/>
    <property type="match status" value="2"/>
</dbReference>
<feature type="domain" description="RCK C-terminal" evidence="8">
    <location>
        <begin position="207"/>
        <end position="291"/>
    </location>
</feature>
<dbReference type="PANTHER" id="PTHR43652:SF2">
    <property type="entry name" value="BASIC AMINO ACID ANTIPORTER YFCC-RELATED"/>
    <property type="match status" value="1"/>
</dbReference>
<reference evidence="9 10" key="1">
    <citation type="submission" date="2020-08" db="EMBL/GenBank/DDBJ databases">
        <title>Genomic Encyclopedia of Type Strains, Phase III (KMG-III): the genomes of soil and plant-associated and newly described type strains.</title>
        <authorList>
            <person name="Whitman W."/>
        </authorList>
    </citation>
    <scope>NUCLEOTIDE SEQUENCE [LARGE SCALE GENOMIC DNA]</scope>
    <source>
        <strain evidence="9 10">CECT 8654</strain>
    </source>
</reference>
<feature type="transmembrane region" description="Helical" evidence="7">
    <location>
        <begin position="568"/>
        <end position="588"/>
    </location>
</feature>